<dbReference type="CDD" id="cd15795">
    <property type="entry name" value="PMEI-Pla_a_1_like"/>
    <property type="match status" value="1"/>
</dbReference>
<dbReference type="InterPro" id="IPR006501">
    <property type="entry name" value="Pectinesterase_inhib_dom"/>
</dbReference>
<gene>
    <name evidence="6" type="ORF">DKX38_020660</name>
</gene>
<comment type="similarity">
    <text evidence="3">Belongs to the PMEI family.</text>
</comment>
<evidence type="ECO:0000313" key="7">
    <source>
        <dbReference type="Proteomes" id="UP000326939"/>
    </source>
</evidence>
<organism evidence="6 7">
    <name type="scientific">Salix brachista</name>
    <dbReference type="NCBI Taxonomy" id="2182728"/>
    <lineage>
        <taxon>Eukaryota</taxon>
        <taxon>Viridiplantae</taxon>
        <taxon>Streptophyta</taxon>
        <taxon>Embryophyta</taxon>
        <taxon>Tracheophyta</taxon>
        <taxon>Spermatophyta</taxon>
        <taxon>Magnoliopsida</taxon>
        <taxon>eudicotyledons</taxon>
        <taxon>Gunneridae</taxon>
        <taxon>Pentapetalae</taxon>
        <taxon>rosids</taxon>
        <taxon>fabids</taxon>
        <taxon>Malpighiales</taxon>
        <taxon>Salicaceae</taxon>
        <taxon>Saliceae</taxon>
        <taxon>Salix</taxon>
    </lineage>
</organism>
<accession>A0A5N5KBF6</accession>
<dbReference type="Gene3D" id="1.20.140.40">
    <property type="entry name" value="Invertase/pectin methylesterase inhibitor family protein"/>
    <property type="match status" value="1"/>
</dbReference>
<proteinExistence type="inferred from homology"/>
<evidence type="ECO:0000313" key="6">
    <source>
        <dbReference type="EMBL" id="KAB5526813.1"/>
    </source>
</evidence>
<keyword evidence="1 4" id="KW-0732">Signal</keyword>
<dbReference type="Pfam" id="PF04043">
    <property type="entry name" value="PMEI"/>
    <property type="match status" value="1"/>
</dbReference>
<name>A0A5N5KBF6_9ROSI</name>
<dbReference type="Proteomes" id="UP000326939">
    <property type="component" value="Chromosome 14"/>
</dbReference>
<dbReference type="FunFam" id="1.20.140.40:FF:000002">
    <property type="entry name" value="Putative invertase inhibitor"/>
    <property type="match status" value="1"/>
</dbReference>
<dbReference type="SUPFAM" id="SSF101148">
    <property type="entry name" value="Plant invertase/pectin methylesterase inhibitor"/>
    <property type="match status" value="1"/>
</dbReference>
<feature type="domain" description="Pectinesterase inhibitor" evidence="5">
    <location>
        <begin position="24"/>
        <end position="176"/>
    </location>
</feature>
<dbReference type="GO" id="GO:0005576">
    <property type="term" value="C:extracellular region"/>
    <property type="evidence" value="ECO:0007669"/>
    <property type="project" value="UniProtKB-ARBA"/>
</dbReference>
<reference evidence="7" key="1">
    <citation type="journal article" date="2019" name="Gigascience">
        <title>De novo genome assembly of the endangered Acer yangbiense, a plant species with extremely small populations endemic to Yunnan Province, China.</title>
        <authorList>
            <person name="Yang J."/>
            <person name="Wariss H.M."/>
            <person name="Tao L."/>
            <person name="Zhang R."/>
            <person name="Yun Q."/>
            <person name="Hollingsworth P."/>
            <person name="Dao Z."/>
            <person name="Luo G."/>
            <person name="Guo H."/>
            <person name="Ma Y."/>
            <person name="Sun W."/>
        </authorList>
    </citation>
    <scope>NUCLEOTIDE SEQUENCE [LARGE SCALE GENOMIC DNA]</scope>
    <source>
        <strain evidence="7">cv. br00</strain>
    </source>
</reference>
<evidence type="ECO:0000259" key="5">
    <source>
        <dbReference type="SMART" id="SM00856"/>
    </source>
</evidence>
<feature type="chain" id="PRO_5024414621" description="Pectinesterase inhibitor domain-containing protein" evidence="4">
    <location>
        <begin position="26"/>
        <end position="181"/>
    </location>
</feature>
<dbReference type="NCBIfam" id="TIGR01614">
    <property type="entry name" value="PME_inhib"/>
    <property type="match status" value="1"/>
</dbReference>
<dbReference type="InterPro" id="IPR035513">
    <property type="entry name" value="Invertase/methylesterase_inhib"/>
</dbReference>
<protein>
    <recommendedName>
        <fullName evidence="5">Pectinesterase inhibitor domain-containing protein</fullName>
    </recommendedName>
</protein>
<evidence type="ECO:0000256" key="4">
    <source>
        <dbReference type="SAM" id="SignalP"/>
    </source>
</evidence>
<evidence type="ECO:0000256" key="1">
    <source>
        <dbReference type="ARBA" id="ARBA00022729"/>
    </source>
</evidence>
<dbReference type="SMART" id="SM00856">
    <property type="entry name" value="PMEI"/>
    <property type="match status" value="1"/>
</dbReference>
<feature type="signal peptide" evidence="4">
    <location>
        <begin position="1"/>
        <end position="25"/>
    </location>
</feature>
<keyword evidence="2" id="KW-1015">Disulfide bond</keyword>
<evidence type="ECO:0000256" key="2">
    <source>
        <dbReference type="ARBA" id="ARBA00023157"/>
    </source>
</evidence>
<comment type="caution">
    <text evidence="6">The sequence shown here is derived from an EMBL/GenBank/DDBJ whole genome shotgun (WGS) entry which is preliminary data.</text>
</comment>
<evidence type="ECO:0000256" key="3">
    <source>
        <dbReference type="ARBA" id="ARBA00038471"/>
    </source>
</evidence>
<sequence>MPSFSYFPLLLFLPLLFSTFHADIAQDLVPETCRKLAENDPNLSYNFCLTSLQAVNRSQCADLRDLGLMSIKLTKSNVTNTRYYVKKLLKNTKWDPFMRACLNDCLELYSDAIPTLKQAMKDFKSKHYEDANIEVSSVIDAATTCEDGFKEREGAVSPLTKRNNDTFQLSAIVLAVISMLH</sequence>
<dbReference type="EMBL" id="VDCV01000014">
    <property type="protein sequence ID" value="KAB5526813.1"/>
    <property type="molecule type" value="Genomic_DNA"/>
</dbReference>
<dbReference type="AlphaFoldDB" id="A0A5N5KBF6"/>
<dbReference type="PANTHER" id="PTHR35357">
    <property type="entry name" value="OS02G0537100 PROTEIN"/>
    <property type="match status" value="1"/>
</dbReference>
<dbReference type="GO" id="GO:0004857">
    <property type="term" value="F:enzyme inhibitor activity"/>
    <property type="evidence" value="ECO:0007669"/>
    <property type="project" value="InterPro"/>
</dbReference>
<dbReference type="InterPro" id="IPR034088">
    <property type="entry name" value="Pla_a_1-like"/>
</dbReference>
<dbReference type="PANTHER" id="PTHR35357:SF17">
    <property type="entry name" value="PECTINESTERASE INHIBITOR 12"/>
    <property type="match status" value="1"/>
</dbReference>
<keyword evidence="7" id="KW-1185">Reference proteome</keyword>